<proteinExistence type="predicted"/>
<evidence type="ECO:0000256" key="1">
    <source>
        <dbReference type="SAM" id="Coils"/>
    </source>
</evidence>
<protein>
    <recommendedName>
        <fullName evidence="3">FK506-binding protein 15-like domain-containing protein</fullName>
    </recommendedName>
</protein>
<feature type="region of interest" description="Disordered" evidence="2">
    <location>
        <begin position="485"/>
        <end position="523"/>
    </location>
</feature>
<keyword evidence="5" id="KW-1185">Reference proteome</keyword>
<accession>A0A9D3XD07</accession>
<feature type="region of interest" description="Disordered" evidence="2">
    <location>
        <begin position="387"/>
        <end position="464"/>
    </location>
</feature>
<evidence type="ECO:0000313" key="5">
    <source>
        <dbReference type="Proteomes" id="UP000827986"/>
    </source>
</evidence>
<evidence type="ECO:0000313" key="4">
    <source>
        <dbReference type="EMBL" id="KAH1179379.1"/>
    </source>
</evidence>
<feature type="compositionally biased region" description="Acidic residues" evidence="2">
    <location>
        <begin position="670"/>
        <end position="682"/>
    </location>
</feature>
<gene>
    <name evidence="4" type="ORF">KIL84_021962</name>
</gene>
<dbReference type="EMBL" id="JAHDVG010000472">
    <property type="protein sequence ID" value="KAH1179379.1"/>
    <property type="molecule type" value="Genomic_DNA"/>
</dbReference>
<feature type="coiled-coil region" evidence="1">
    <location>
        <begin position="10"/>
        <end position="235"/>
    </location>
</feature>
<organism evidence="4 5">
    <name type="scientific">Mauremys mutica</name>
    <name type="common">yellowpond turtle</name>
    <dbReference type="NCBI Taxonomy" id="74926"/>
    <lineage>
        <taxon>Eukaryota</taxon>
        <taxon>Metazoa</taxon>
        <taxon>Chordata</taxon>
        <taxon>Craniata</taxon>
        <taxon>Vertebrata</taxon>
        <taxon>Euteleostomi</taxon>
        <taxon>Archelosauria</taxon>
        <taxon>Testudinata</taxon>
        <taxon>Testudines</taxon>
        <taxon>Cryptodira</taxon>
        <taxon>Durocryptodira</taxon>
        <taxon>Testudinoidea</taxon>
        <taxon>Geoemydidae</taxon>
        <taxon>Geoemydinae</taxon>
        <taxon>Mauremys</taxon>
    </lineage>
</organism>
<sequence>METAMIMSNIQRIIQENERLKQEIFEKSSRIEEQNEKIGELIERNQRYVEQSNLLMEQRNNSLQTTNEHTQARVLHAEQEKVKVAEELAAATAQVSRLQLELTAHQKKEMDLHTQLTTALQEAEMNEAQLNKLQAHLAELQESSEDTHAKFRAEKQSHRQLDLKVMALEEELADLKVEKENLEKNLVERKKKSLLERSQAEEEMDEIRRSYQEELDKLRQLLKKARTSTDQAAAEQQSLIQAELESQWEAKCERMLVSAKEQHLRQYQEVCEQRDSQQQHITQLEEKEKLEQLGLINEKYSALQSHVAALKARYEERIRELEKDSVLENQERSPPADSTEEVKKIMNGVFQILRGEFELEESYSGRTVLGVIMNTIKTVTLQLLSIQQERRESNSDEEEEPRTGERKQESPPKAEEDHEGAVQYGSAPSTVYPTKPAGESAGIATPPRSPEEGQRTQNTTASEVKMIQEMHEAHTFSELVQPVKPNQGLVDPEEDVDSVLSEQRQASAPSGLAQHEGSSQKIASVQAETLEPSILDTQLGAMEEAMPSEMPATEHKAEEPTGGLEPLPLKSAEGGSCLGIPDAPRIEMGTSISDLTSEMAEKDPATNHETTEHQGLASSPKQKDSSLTENDDDLFKVATHKPLKPGVPPEEEDEEEVSMKGHPPPTPLFGDDDDDDDLDWMG</sequence>
<name>A0A9D3XD07_9SAUR</name>
<dbReference type="PANTHER" id="PTHR44927:SF1">
    <property type="entry name" value="FK506-BINDING PROTEIN 15"/>
    <property type="match status" value="1"/>
</dbReference>
<feature type="compositionally biased region" description="Basic and acidic residues" evidence="2">
    <location>
        <begin position="401"/>
        <end position="420"/>
    </location>
</feature>
<evidence type="ECO:0000256" key="2">
    <source>
        <dbReference type="SAM" id="MobiDB-lite"/>
    </source>
</evidence>
<dbReference type="PANTHER" id="PTHR44927">
    <property type="entry name" value="FK506-BINDING PROTEIN 15"/>
    <property type="match status" value="1"/>
</dbReference>
<dbReference type="AlphaFoldDB" id="A0A9D3XD07"/>
<feature type="compositionally biased region" description="Basic and acidic residues" evidence="2">
    <location>
        <begin position="599"/>
        <end position="612"/>
    </location>
</feature>
<comment type="caution">
    <text evidence="4">The sequence shown here is derived from an EMBL/GenBank/DDBJ whole genome shotgun (WGS) entry which is preliminary data.</text>
</comment>
<feature type="region of interest" description="Disordered" evidence="2">
    <location>
        <begin position="540"/>
        <end position="682"/>
    </location>
</feature>
<reference evidence="4" key="1">
    <citation type="submission" date="2021-09" db="EMBL/GenBank/DDBJ databases">
        <title>The genome of Mauremys mutica provides insights into the evolution of semi-aquatic lifestyle.</title>
        <authorList>
            <person name="Gong S."/>
            <person name="Gao Y."/>
        </authorList>
    </citation>
    <scope>NUCLEOTIDE SEQUENCE</scope>
    <source>
        <strain evidence="4">MM-2020</strain>
        <tissue evidence="4">Muscle</tissue>
    </source>
</reference>
<dbReference type="GO" id="GO:0030426">
    <property type="term" value="C:growth cone"/>
    <property type="evidence" value="ECO:0007669"/>
    <property type="project" value="TreeGrafter"/>
</dbReference>
<dbReference type="Pfam" id="PF23649">
    <property type="entry name" value="FKBP15"/>
    <property type="match status" value="1"/>
</dbReference>
<keyword evidence="1" id="KW-0175">Coiled coil</keyword>
<dbReference type="Proteomes" id="UP000827986">
    <property type="component" value="Unassembled WGS sequence"/>
</dbReference>
<dbReference type="InterPro" id="IPR056598">
    <property type="entry name" value="FKBP-15_dom"/>
</dbReference>
<feature type="domain" description="FK506-binding protein 15-like" evidence="3">
    <location>
        <begin position="1"/>
        <end position="222"/>
    </location>
</feature>
<evidence type="ECO:0000259" key="3">
    <source>
        <dbReference type="Pfam" id="PF23649"/>
    </source>
</evidence>